<dbReference type="InterPro" id="IPR036864">
    <property type="entry name" value="Zn2-C6_fun-type_DNA-bd_sf"/>
</dbReference>
<dbReference type="CDD" id="cd00067">
    <property type="entry name" value="GAL4"/>
    <property type="match status" value="1"/>
</dbReference>
<dbReference type="Pfam" id="PF04082">
    <property type="entry name" value="Fungal_trans"/>
    <property type="match status" value="1"/>
</dbReference>
<dbReference type="SUPFAM" id="SSF57701">
    <property type="entry name" value="Zn2/Cys6 DNA-binding domain"/>
    <property type="match status" value="1"/>
</dbReference>
<evidence type="ECO:0000256" key="3">
    <source>
        <dbReference type="ARBA" id="ARBA00023015"/>
    </source>
</evidence>
<name>A0A161HHP7_9ASCO</name>
<dbReference type="InterPro" id="IPR007219">
    <property type="entry name" value="XnlR_reg_dom"/>
</dbReference>
<dbReference type="PANTHER" id="PTHR31668:SF4">
    <property type="entry name" value="TRANSCRIPTIONAL ACTIVATOR PROTEIN DAL81"/>
    <property type="match status" value="1"/>
</dbReference>
<evidence type="ECO:0000313" key="9">
    <source>
        <dbReference type="EMBL" id="ANB11727.1"/>
    </source>
</evidence>
<feature type="compositionally biased region" description="Low complexity" evidence="6">
    <location>
        <begin position="82"/>
        <end position="95"/>
    </location>
</feature>
<organism evidence="9 10">
    <name type="scientific">Sugiyamaella lignohabitans</name>
    <dbReference type="NCBI Taxonomy" id="796027"/>
    <lineage>
        <taxon>Eukaryota</taxon>
        <taxon>Fungi</taxon>
        <taxon>Dikarya</taxon>
        <taxon>Ascomycota</taxon>
        <taxon>Saccharomycotina</taxon>
        <taxon>Dipodascomycetes</taxon>
        <taxon>Dipodascales</taxon>
        <taxon>Trichomonascaceae</taxon>
        <taxon>Sugiyamaella</taxon>
    </lineage>
</organism>
<dbReference type="EMBL" id="CP014500">
    <property type="protein sequence ID" value="ANB11727.1"/>
    <property type="molecule type" value="Genomic_DNA"/>
</dbReference>
<dbReference type="AlphaFoldDB" id="A0A161HHP7"/>
<dbReference type="SMART" id="SM00066">
    <property type="entry name" value="GAL4"/>
    <property type="match status" value="1"/>
</dbReference>
<evidence type="ECO:0000256" key="6">
    <source>
        <dbReference type="SAM" id="MobiDB-lite"/>
    </source>
</evidence>
<dbReference type="GO" id="GO:0005634">
    <property type="term" value="C:nucleus"/>
    <property type="evidence" value="ECO:0007669"/>
    <property type="project" value="TreeGrafter"/>
</dbReference>
<keyword evidence="7" id="KW-0472">Membrane</keyword>
<dbReference type="GeneID" id="30036692"/>
<keyword evidence="10" id="KW-1185">Reference proteome</keyword>
<feature type="transmembrane region" description="Helical" evidence="7">
    <location>
        <begin position="683"/>
        <end position="706"/>
    </location>
</feature>
<evidence type="ECO:0000256" key="5">
    <source>
        <dbReference type="ARBA" id="ARBA00023242"/>
    </source>
</evidence>
<dbReference type="OrthoDB" id="2264294at2759"/>
<keyword evidence="1" id="KW-0479">Metal-binding</keyword>
<reference evidence="9 10" key="1">
    <citation type="submission" date="2016-02" db="EMBL/GenBank/DDBJ databases">
        <title>Complete genome sequence and transcriptome regulation of the pentose utilising yeast Sugiyamaella lignohabitans.</title>
        <authorList>
            <person name="Bellasio M."/>
            <person name="Peymann A."/>
            <person name="Valli M."/>
            <person name="Sipitzky M."/>
            <person name="Graf A."/>
            <person name="Sauer M."/>
            <person name="Marx H."/>
            <person name="Mattanovich D."/>
        </authorList>
    </citation>
    <scope>NUCLEOTIDE SEQUENCE [LARGE SCALE GENOMIC DNA]</scope>
    <source>
        <strain evidence="9 10">CBS 10342</strain>
    </source>
</reference>
<dbReference type="Proteomes" id="UP000189580">
    <property type="component" value="Chromosome c"/>
</dbReference>
<evidence type="ECO:0000259" key="8">
    <source>
        <dbReference type="SMART" id="SM00066"/>
    </source>
</evidence>
<dbReference type="PANTHER" id="PTHR31668">
    <property type="entry name" value="GLUCOSE TRANSPORT TRANSCRIPTION REGULATOR RGT1-RELATED-RELATED"/>
    <property type="match status" value="1"/>
</dbReference>
<keyword evidence="7" id="KW-1133">Transmembrane helix</keyword>
<feature type="compositionally biased region" description="Low complexity" evidence="6">
    <location>
        <begin position="20"/>
        <end position="33"/>
    </location>
</feature>
<evidence type="ECO:0000256" key="1">
    <source>
        <dbReference type="ARBA" id="ARBA00022723"/>
    </source>
</evidence>
<dbReference type="Gene3D" id="4.10.240.10">
    <property type="entry name" value="Zn(2)-C6 fungal-type DNA-binding domain"/>
    <property type="match status" value="1"/>
</dbReference>
<proteinExistence type="predicted"/>
<dbReference type="GO" id="GO:0006351">
    <property type="term" value="P:DNA-templated transcription"/>
    <property type="evidence" value="ECO:0007669"/>
    <property type="project" value="InterPro"/>
</dbReference>
<keyword evidence="5" id="KW-0539">Nucleus</keyword>
<dbReference type="KEGG" id="slb:AWJ20_4548"/>
<feature type="compositionally biased region" description="Polar residues" evidence="6">
    <location>
        <begin position="103"/>
        <end position="131"/>
    </location>
</feature>
<evidence type="ECO:0000256" key="4">
    <source>
        <dbReference type="ARBA" id="ARBA00023163"/>
    </source>
</evidence>
<keyword evidence="7" id="KW-0812">Transmembrane</keyword>
<evidence type="ECO:0000313" key="10">
    <source>
        <dbReference type="Proteomes" id="UP000189580"/>
    </source>
</evidence>
<sequence length="761" mass="84130">MQEYLDTYEDIKVDIDGQLQQQQSLGDSSQMSSNFNDTSAVSPQRMKQEYLSNTNVFPYILEGSMISPDGSITVGMGNSPPGVRNNSANGSGNRGYILDNPPSDGSSGTIQQSPPELANQTQALGPSTGSGMPTAPAKNPKFMKMRPCDECRRRKSGCIMADGSNTCLTCQVNGIACTFIEGPRSRKRNTSSTAKDANFGSASNNNSANASGDSSNANKRAKINTTVTEIAAEPAAEQSRYINPVQDYASIRGHSLLKKTLGLQYPKSAVYVGDTSVYDNVLLDSGNFDKKDEAELPGNISLRRAGPGAVFILSTDDGPQESVEDVDEIEKLTTPYGKQLIDLYFRTVHPYFPVLDKDVFLEKYSRTHREFVPCLLAAVYILALKWWYYDVNLSSLPKPDITAKLYQLAVESFHKVCGHPKIPVVQAGILLVQCKPSDDRHWLICSQVVPCAERIGLGLDCQNWKVPKWERGLRKRLAWAVYLLDKWLSLIEAQPSHISDNYWLVAKLTPDDFASKSSRQDGDDSTSGASSAAETPIPEDSITSPVLSTDQPGQVFIEMITLSQIVNEIIDTLFTYKSKALIRDTEEILEVAKPIQIKLRRWYLGLPESLQINSAKPRQLSAHGGLHLAYFGAEITLHRRIIRSLTKDSPQELTEVCREAGKARLLAAMEFVRGLRPEHMQSFWHFSASANFALIGSFAALLFVTATTKDEQAFYRSEITEYMWRLRVLNGFGEMAAALRQLGITMSRIPGLKSPDIQAAY</sequence>
<keyword evidence="2" id="KW-0862">Zinc</keyword>
<dbReference type="Pfam" id="PF00172">
    <property type="entry name" value="Zn_clus"/>
    <property type="match status" value="1"/>
</dbReference>
<dbReference type="GO" id="GO:0003677">
    <property type="term" value="F:DNA binding"/>
    <property type="evidence" value="ECO:0007669"/>
    <property type="project" value="InterPro"/>
</dbReference>
<keyword evidence="4" id="KW-0804">Transcription</keyword>
<dbReference type="GO" id="GO:0001080">
    <property type="term" value="P:nitrogen catabolite activation of transcription from RNA polymerase II promoter"/>
    <property type="evidence" value="ECO:0007669"/>
    <property type="project" value="TreeGrafter"/>
</dbReference>
<accession>A0A161HHP7</accession>
<gene>
    <name evidence="9" type="primary">DAL81</name>
    <name evidence="9" type="ORF">AWJ20_4548</name>
</gene>
<evidence type="ECO:0000256" key="2">
    <source>
        <dbReference type="ARBA" id="ARBA00022833"/>
    </source>
</evidence>
<dbReference type="InterPro" id="IPR001138">
    <property type="entry name" value="Zn2Cys6_DnaBD"/>
</dbReference>
<dbReference type="GO" id="GO:0008270">
    <property type="term" value="F:zinc ion binding"/>
    <property type="evidence" value="ECO:0007669"/>
    <property type="project" value="InterPro"/>
</dbReference>
<keyword evidence="3" id="KW-0805">Transcription regulation</keyword>
<dbReference type="CDD" id="cd12148">
    <property type="entry name" value="fungal_TF_MHR"/>
    <property type="match status" value="1"/>
</dbReference>
<dbReference type="RefSeq" id="XP_018734204.1">
    <property type="nucleotide sequence ID" value="XM_018881628.1"/>
</dbReference>
<evidence type="ECO:0000256" key="7">
    <source>
        <dbReference type="SAM" id="Phobius"/>
    </source>
</evidence>
<feature type="region of interest" description="Disordered" evidence="6">
    <location>
        <begin position="72"/>
        <end position="143"/>
    </location>
</feature>
<protein>
    <submittedName>
        <fullName evidence="9">Dal81p</fullName>
    </submittedName>
</protein>
<feature type="region of interest" description="Disordered" evidence="6">
    <location>
        <begin position="20"/>
        <end position="44"/>
    </location>
</feature>
<dbReference type="GO" id="GO:0000981">
    <property type="term" value="F:DNA-binding transcription factor activity, RNA polymerase II-specific"/>
    <property type="evidence" value="ECO:0007669"/>
    <property type="project" value="InterPro"/>
</dbReference>
<feature type="compositionally biased region" description="Low complexity" evidence="6">
    <location>
        <begin position="196"/>
        <end position="218"/>
    </location>
</feature>
<dbReference type="InterPro" id="IPR050797">
    <property type="entry name" value="Carb_Metab_Trans_Reg"/>
</dbReference>
<feature type="region of interest" description="Disordered" evidence="6">
    <location>
        <begin position="184"/>
        <end position="220"/>
    </location>
</feature>
<feature type="region of interest" description="Disordered" evidence="6">
    <location>
        <begin position="515"/>
        <end position="546"/>
    </location>
</feature>
<feature type="domain" description="Zn(2)-C6 fungal-type" evidence="8">
    <location>
        <begin position="142"/>
        <end position="188"/>
    </location>
</feature>